<protein>
    <recommendedName>
        <fullName evidence="2">Apple domain-containing protein</fullName>
    </recommendedName>
</protein>
<keyword evidence="4" id="KW-1185">Reference proteome</keyword>
<evidence type="ECO:0000313" key="4">
    <source>
        <dbReference type="Proteomes" id="UP000663832"/>
    </source>
</evidence>
<proteinExistence type="predicted"/>
<evidence type="ECO:0000313" key="3">
    <source>
        <dbReference type="EMBL" id="CAF1446291.1"/>
    </source>
</evidence>
<accession>A0A815P9Z7</accession>
<feature type="signal peptide" evidence="1">
    <location>
        <begin position="1"/>
        <end position="15"/>
    </location>
</feature>
<dbReference type="Gene3D" id="3.50.4.10">
    <property type="entry name" value="Hepatocyte Growth Factor"/>
    <property type="match status" value="1"/>
</dbReference>
<dbReference type="OrthoDB" id="10345012at2759"/>
<evidence type="ECO:0000256" key="1">
    <source>
        <dbReference type="SAM" id="SignalP"/>
    </source>
</evidence>
<evidence type="ECO:0000259" key="2">
    <source>
        <dbReference type="Pfam" id="PF14295"/>
    </source>
</evidence>
<reference evidence="3" key="1">
    <citation type="submission" date="2021-02" db="EMBL/GenBank/DDBJ databases">
        <authorList>
            <person name="Nowell W R."/>
        </authorList>
    </citation>
    <scope>NUCLEOTIDE SEQUENCE</scope>
</reference>
<dbReference type="EMBL" id="CAJNOM010000452">
    <property type="protein sequence ID" value="CAF1446291.1"/>
    <property type="molecule type" value="Genomic_DNA"/>
</dbReference>
<keyword evidence="1" id="KW-0732">Signal</keyword>
<name>A0A815P9Z7_9BILA</name>
<comment type="caution">
    <text evidence="3">The sequence shown here is derived from an EMBL/GenBank/DDBJ whole genome shotgun (WGS) entry which is preliminary data.</text>
</comment>
<feature type="domain" description="Apple" evidence="2">
    <location>
        <begin position="201"/>
        <end position="241"/>
    </location>
</feature>
<dbReference type="Pfam" id="PF14295">
    <property type="entry name" value="PAN_4"/>
    <property type="match status" value="1"/>
</dbReference>
<sequence>MYFLLIYLFIPIVNNLVTVEIHRKSIYQPFSSCSFIRNISWSNDVSIQSCTWECVQEYNCQTAVYYNDDKKCLLYADICQTNFIQSSGNISASVICFQKTHSDQYNVEKKYDIKYFIFLDTLITMCSTTMTTNQIDTESSYTSMMTTTEETLLSTTLTTTVTPINTTMITTNPITNTTESSYVCGNMTVLIGIDLVSGFMDLRQVHSFAECCTWCQSNSSCVSYTWNIPTSAGSISWCYIKDHVPSSSNNPSVVSAHY</sequence>
<dbReference type="Proteomes" id="UP000663832">
    <property type="component" value="Unassembled WGS sequence"/>
</dbReference>
<organism evidence="3 4">
    <name type="scientific">Adineta steineri</name>
    <dbReference type="NCBI Taxonomy" id="433720"/>
    <lineage>
        <taxon>Eukaryota</taxon>
        <taxon>Metazoa</taxon>
        <taxon>Spiralia</taxon>
        <taxon>Gnathifera</taxon>
        <taxon>Rotifera</taxon>
        <taxon>Eurotatoria</taxon>
        <taxon>Bdelloidea</taxon>
        <taxon>Adinetida</taxon>
        <taxon>Adinetidae</taxon>
        <taxon>Adineta</taxon>
    </lineage>
</organism>
<dbReference type="InterPro" id="IPR003609">
    <property type="entry name" value="Pan_app"/>
</dbReference>
<gene>
    <name evidence="3" type="ORF">QVE165_LOCUS39984</name>
</gene>
<feature type="chain" id="PRO_5032809586" description="Apple domain-containing protein" evidence="1">
    <location>
        <begin position="16"/>
        <end position="258"/>
    </location>
</feature>
<dbReference type="AlphaFoldDB" id="A0A815P9Z7"/>